<feature type="transmembrane region" description="Helical" evidence="1">
    <location>
        <begin position="600"/>
        <end position="620"/>
    </location>
</feature>
<keyword evidence="1" id="KW-0812">Transmembrane</keyword>
<evidence type="ECO:0000313" key="4">
    <source>
        <dbReference type="Proteomes" id="UP000282818"/>
    </source>
</evidence>
<dbReference type="Pfam" id="PF04892">
    <property type="entry name" value="VanZ"/>
    <property type="match status" value="1"/>
</dbReference>
<keyword evidence="4" id="KW-1185">Reference proteome</keyword>
<dbReference type="Proteomes" id="UP000282818">
    <property type="component" value="Unassembled WGS sequence"/>
</dbReference>
<feature type="domain" description="VanZ-like" evidence="2">
    <location>
        <begin position="11"/>
        <end position="121"/>
    </location>
</feature>
<feature type="transmembrane region" description="Helical" evidence="1">
    <location>
        <begin position="209"/>
        <end position="225"/>
    </location>
</feature>
<gene>
    <name evidence="3" type="ORF">EOE65_13635</name>
</gene>
<feature type="transmembrane region" description="Helical" evidence="1">
    <location>
        <begin position="683"/>
        <end position="705"/>
    </location>
</feature>
<feature type="transmembrane region" description="Helical" evidence="1">
    <location>
        <begin position="253"/>
        <end position="276"/>
    </location>
</feature>
<dbReference type="AlphaFoldDB" id="A0A437Q6H7"/>
<accession>A0A437Q6H7</accession>
<feature type="transmembrane region" description="Helical" evidence="1">
    <location>
        <begin position="103"/>
        <end position="123"/>
    </location>
</feature>
<feature type="transmembrane region" description="Helical" evidence="1">
    <location>
        <begin position="632"/>
        <end position="652"/>
    </location>
</feature>
<name>A0A437Q6H7_9GAMM</name>
<feature type="transmembrane region" description="Helical" evidence="1">
    <location>
        <begin position="524"/>
        <end position="545"/>
    </location>
</feature>
<organism evidence="3 4">
    <name type="scientific">Neptunomonas marina</name>
    <dbReference type="NCBI Taxonomy" id="1815562"/>
    <lineage>
        <taxon>Bacteria</taxon>
        <taxon>Pseudomonadati</taxon>
        <taxon>Pseudomonadota</taxon>
        <taxon>Gammaproteobacteria</taxon>
        <taxon>Oceanospirillales</taxon>
        <taxon>Oceanospirillaceae</taxon>
        <taxon>Neptunomonas</taxon>
    </lineage>
</organism>
<comment type="caution">
    <text evidence="3">The sequence shown here is derived from an EMBL/GenBank/DDBJ whole genome shotgun (WGS) entry which is preliminary data.</text>
</comment>
<feature type="transmembrane region" description="Helical" evidence="1">
    <location>
        <begin position="557"/>
        <end position="580"/>
    </location>
</feature>
<feature type="transmembrane region" description="Helical" evidence="1">
    <location>
        <begin position="231"/>
        <end position="248"/>
    </location>
</feature>
<keyword evidence="1" id="KW-1133">Transmembrane helix</keyword>
<dbReference type="RefSeq" id="WP_127694872.1">
    <property type="nucleotide sequence ID" value="NZ_SACQ01000006.1"/>
</dbReference>
<dbReference type="InterPro" id="IPR006976">
    <property type="entry name" value="VanZ-like"/>
</dbReference>
<evidence type="ECO:0000313" key="3">
    <source>
        <dbReference type="EMBL" id="RVU30087.1"/>
    </source>
</evidence>
<feature type="transmembrane region" description="Helical" evidence="1">
    <location>
        <begin position="181"/>
        <end position="202"/>
    </location>
</feature>
<feature type="transmembrane region" description="Helical" evidence="1">
    <location>
        <begin position="43"/>
        <end position="64"/>
    </location>
</feature>
<feature type="transmembrane region" description="Helical" evidence="1">
    <location>
        <begin position="135"/>
        <end position="152"/>
    </location>
</feature>
<protein>
    <submittedName>
        <fullName evidence="3">VanZ family protein</fullName>
    </submittedName>
</protein>
<evidence type="ECO:0000256" key="1">
    <source>
        <dbReference type="SAM" id="Phobius"/>
    </source>
</evidence>
<sequence>MRTAFYIASFLIFYGSAYPFIFSLDNTATALSALLSSVWGHPSIGDILGNVALFIPFGFLGYLYYRQRGKKRRETLVSVAIGGLLLALVSQFVQLIIPSRDPALYDVYWNALGMAIGVGAARYEPLRSRILQHDSRLVFSIPMLLLVLWLSYRLAPFVPTIDLQAYKNAVKPLLLTPELNFSLLVLQTAGWMLYGIVLSMAFLQGKKRLLAVSSGVLVLALEMVIVDNSIALTDVVALGLAAACLALIPQTKLFYKVLGLLLLVGWFFAAMAPFSLVVSEAVLNWVPFSGFLGGSIIKGVIALAFKVFVYAGAMWCLTRGGIQLRNSAMLVFALVLITEFIQIFNLYHTADITDLIYVWFAYWLNKTAGKSSPVAEQRAAKTPVPSAPLPEKTRQPAIPSDNAPLSGIFWGGVVGAILAIACVSYFVVRLPGVPYNVREMFWLGGNSLDLIFFGAAWVWLGGAPAWAGRRAARSRMPWLWMWIAGLGVPVIFYLMLSNAITGETVADLAGSNTWSSFHGIENTLRFGALVAPFALFLALAYRLVFAYRTASKIELDHLVKILLVGALAALPLLLAARFVIFDLAVTDNLIELLSTDGLIGGGWAVLALYLLIAWTAAFAAHWLGTSRGAIKAVTVLLVSLPISWFLLNAALADVVMKGDLVFSPINFLLAPEKDSQLAQSILFMRWCALMAAAQIGFIGIGRLYLYTHSRGRVAKRVVQDTTQPVVPAPVPHSDETLELNIHLDQLNFLTELGEARGDTLSGTLNAVIGRFGDGAQRKEQAAAIAMQLSKTAMATNKAGFTQTHVELSAENAALLNDVARILGMSPSRVLRRLVALFMAECWAD</sequence>
<feature type="transmembrane region" description="Helical" evidence="1">
    <location>
        <begin position="479"/>
        <end position="496"/>
    </location>
</feature>
<feature type="transmembrane region" description="Helical" evidence="1">
    <location>
        <begin position="324"/>
        <end position="341"/>
    </location>
</feature>
<proteinExistence type="predicted"/>
<reference evidence="3 4" key="1">
    <citation type="submission" date="2019-01" db="EMBL/GenBank/DDBJ databases">
        <authorList>
            <person name="Chen W.-M."/>
        </authorList>
    </citation>
    <scope>NUCLEOTIDE SEQUENCE [LARGE SCALE GENOMIC DNA]</scope>
    <source>
        <strain evidence="3 4">HPM-16</strain>
    </source>
</reference>
<feature type="transmembrane region" description="Helical" evidence="1">
    <location>
        <begin position="76"/>
        <end position="97"/>
    </location>
</feature>
<feature type="transmembrane region" description="Helical" evidence="1">
    <location>
        <begin position="296"/>
        <end position="317"/>
    </location>
</feature>
<evidence type="ECO:0000259" key="2">
    <source>
        <dbReference type="Pfam" id="PF04892"/>
    </source>
</evidence>
<feature type="transmembrane region" description="Helical" evidence="1">
    <location>
        <begin position="408"/>
        <end position="428"/>
    </location>
</feature>
<dbReference type="EMBL" id="SACQ01000006">
    <property type="protein sequence ID" value="RVU30087.1"/>
    <property type="molecule type" value="Genomic_DNA"/>
</dbReference>
<keyword evidence="1" id="KW-0472">Membrane</keyword>